<dbReference type="CDD" id="cd17933">
    <property type="entry name" value="DEXSc_RecD-like"/>
    <property type="match status" value="1"/>
</dbReference>
<evidence type="ECO:0000313" key="4">
    <source>
        <dbReference type="EMBL" id="SFM41686.1"/>
    </source>
</evidence>
<dbReference type="InterPro" id="IPR010994">
    <property type="entry name" value="RuvA_2-like"/>
</dbReference>
<evidence type="ECO:0000259" key="3">
    <source>
        <dbReference type="SMART" id="SM00382"/>
    </source>
</evidence>
<dbReference type="Pfam" id="PF23139">
    <property type="entry name" value="OB_YrrC"/>
    <property type="match status" value="1"/>
</dbReference>
<evidence type="ECO:0000313" key="5">
    <source>
        <dbReference type="Proteomes" id="UP000199611"/>
    </source>
</evidence>
<dbReference type="InterPro" id="IPR055446">
    <property type="entry name" value="RecD2_N_OB"/>
</dbReference>
<keyword evidence="1" id="KW-0547">Nucleotide-binding</keyword>
<dbReference type="GO" id="GO:0009338">
    <property type="term" value="C:exodeoxyribonuclease V complex"/>
    <property type="evidence" value="ECO:0007669"/>
    <property type="project" value="TreeGrafter"/>
</dbReference>
<dbReference type="InterPro" id="IPR027785">
    <property type="entry name" value="UvrD-like_helicase_C"/>
</dbReference>
<sequence>MEVIRGEVERVTFVSDEDGYGVIRLRVPGVSDPVTATGYFFDVSPGEFLELTGQWAIHEKYGRQFKAKSYRSLLPSSLEAMRRYLGSGMIRGIGPVLADRIVAKFGEKTFDVMEKDPDRLREVDGIGPVRLECIKKAWDEQKDIRELMQFMQNHGLPGSYAHRIFRCYGKESLNVLKSDPYRVAIDVHGIGFISADKIAMALGIPPDSLIRAKGAILYMLHEVGSDGHVCYPEHLLLDVVSDKLGISRATLLLGLEELERANLVLRDNRSGGDNFVYLPGFHRCEVGAAQRLARIAAMPRPLPPIGPIIEYVQNKLPFALDDRQKEALSTALSSGVTLITGGPGTGKTTLVKALVEASRVLNERIVLAAPTGRAAKRLEESTGQRASTIHRLLEYSPRDGGFSRNERNPLKGDVFVIDETSMLDLVLLYHFLKAVPDGASLVFVGDADQLPSVGPGDVLRDLIESGVFRVIRLNTIYRQARKSAIIINSHRIREGKFPLKHDGRKDRLSDFYFIVREDPEDVIRTMIKLCAERIPARFGLDPIKDVQILTPMNRGPLGTYALNRILQDVFNPGSIQIERGGMRFRPGDKVMQIRNNYEKDVFNGDLGRIVKVDFEYQKVFVDFEGRVIEYDVTELDELSLAYAISIHKAQGSEYPAVIFPVVTHHYVLLQRNLVYTAVTRGKKLVVMIGTYRALALALKNTKLQKRYSLLRERLIEEREKVGERR</sequence>
<dbReference type="CDD" id="cd18809">
    <property type="entry name" value="SF1_C_RecD"/>
    <property type="match status" value="1"/>
</dbReference>
<keyword evidence="5" id="KW-1185">Reference proteome</keyword>
<dbReference type="OrthoDB" id="9763659at2"/>
<dbReference type="GO" id="GO:0043139">
    <property type="term" value="F:5'-3' DNA helicase activity"/>
    <property type="evidence" value="ECO:0007669"/>
    <property type="project" value="InterPro"/>
</dbReference>
<dbReference type="PANTHER" id="PTHR43788:SF6">
    <property type="entry name" value="DNA HELICASE B"/>
    <property type="match status" value="1"/>
</dbReference>
<dbReference type="Gene3D" id="1.10.10.2220">
    <property type="match status" value="1"/>
</dbReference>
<dbReference type="Proteomes" id="UP000199611">
    <property type="component" value="Unassembled WGS sequence"/>
</dbReference>
<dbReference type="Gene3D" id="2.30.30.940">
    <property type="match status" value="1"/>
</dbReference>
<dbReference type="STRING" id="39841.SAMN05660836_00138"/>
<dbReference type="NCBIfam" id="TIGR01448">
    <property type="entry name" value="recD_rel"/>
    <property type="match status" value="1"/>
</dbReference>
<dbReference type="EMBL" id="FOUU01000001">
    <property type="protein sequence ID" value="SFM41686.1"/>
    <property type="molecule type" value="Genomic_DNA"/>
</dbReference>
<dbReference type="SMART" id="SM00382">
    <property type="entry name" value="AAA"/>
    <property type="match status" value="1"/>
</dbReference>
<dbReference type="SUPFAM" id="SSF47781">
    <property type="entry name" value="RuvA domain 2-like"/>
    <property type="match status" value="1"/>
</dbReference>
<dbReference type="Gene3D" id="3.40.50.300">
    <property type="entry name" value="P-loop containing nucleotide triphosphate hydrolases"/>
    <property type="match status" value="2"/>
</dbReference>
<reference evidence="4 5" key="1">
    <citation type="submission" date="2016-10" db="EMBL/GenBank/DDBJ databases">
        <authorList>
            <person name="de Groot N.N."/>
        </authorList>
    </citation>
    <scope>NUCLEOTIDE SEQUENCE [LARGE SCALE GENOMIC DNA]</scope>
    <source>
        <strain evidence="4 5">DSM 9990</strain>
    </source>
</reference>
<dbReference type="Pfam" id="PF14490">
    <property type="entry name" value="HHH_RecD2"/>
    <property type="match status" value="1"/>
</dbReference>
<dbReference type="GO" id="GO:0005524">
    <property type="term" value="F:ATP binding"/>
    <property type="evidence" value="ECO:0007669"/>
    <property type="project" value="UniProtKB-KW"/>
</dbReference>
<dbReference type="InterPro" id="IPR029493">
    <property type="entry name" value="RecD2-like_HHH"/>
</dbReference>
<dbReference type="Pfam" id="PF13245">
    <property type="entry name" value="AAA_19"/>
    <property type="match status" value="1"/>
</dbReference>
<dbReference type="InterPro" id="IPR050534">
    <property type="entry name" value="Coronavir_polyprotein_1ab"/>
</dbReference>
<dbReference type="Pfam" id="PF14520">
    <property type="entry name" value="HHH_5"/>
    <property type="match status" value="1"/>
</dbReference>
<protein>
    <submittedName>
        <fullName evidence="4">Exodeoxyribonuclease V alpha subunit</fullName>
    </submittedName>
</protein>
<organism evidence="4 5">
    <name type="scientific">Thermodesulforhabdus norvegica</name>
    <dbReference type="NCBI Taxonomy" id="39841"/>
    <lineage>
        <taxon>Bacteria</taxon>
        <taxon>Pseudomonadati</taxon>
        <taxon>Thermodesulfobacteriota</taxon>
        <taxon>Syntrophobacteria</taxon>
        <taxon>Syntrophobacterales</taxon>
        <taxon>Thermodesulforhabdaceae</taxon>
        <taxon>Thermodesulforhabdus</taxon>
    </lineage>
</organism>
<proteinExistence type="inferred from homology"/>
<dbReference type="Pfam" id="PF13538">
    <property type="entry name" value="UvrD_C_2"/>
    <property type="match status" value="1"/>
</dbReference>
<dbReference type="PANTHER" id="PTHR43788">
    <property type="entry name" value="DNA2/NAM7 HELICASE FAMILY MEMBER"/>
    <property type="match status" value="1"/>
</dbReference>
<dbReference type="GO" id="GO:0006310">
    <property type="term" value="P:DNA recombination"/>
    <property type="evidence" value="ECO:0007669"/>
    <property type="project" value="InterPro"/>
</dbReference>
<dbReference type="Gene3D" id="1.10.150.20">
    <property type="entry name" value="5' to 3' exonuclease, C-terminal subdomain"/>
    <property type="match status" value="1"/>
</dbReference>
<accession>A0A1I4QPP4</accession>
<dbReference type="InterPro" id="IPR041451">
    <property type="entry name" value="RecD2_SH13"/>
</dbReference>
<feature type="domain" description="AAA+ ATPase" evidence="3">
    <location>
        <begin position="333"/>
        <end position="481"/>
    </location>
</feature>
<dbReference type="Pfam" id="PF18335">
    <property type="entry name" value="SH3_13"/>
    <property type="match status" value="1"/>
</dbReference>
<name>A0A1I4QPP4_9BACT</name>
<evidence type="ECO:0000256" key="1">
    <source>
        <dbReference type="ARBA" id="ARBA00022741"/>
    </source>
</evidence>
<dbReference type="GO" id="GO:0003677">
    <property type="term" value="F:DNA binding"/>
    <property type="evidence" value="ECO:0007669"/>
    <property type="project" value="InterPro"/>
</dbReference>
<dbReference type="GO" id="GO:0017116">
    <property type="term" value="F:single-stranded DNA helicase activity"/>
    <property type="evidence" value="ECO:0007669"/>
    <property type="project" value="TreeGrafter"/>
</dbReference>
<evidence type="ECO:0000256" key="2">
    <source>
        <dbReference type="ARBA" id="ARBA00022840"/>
    </source>
</evidence>
<dbReference type="SUPFAM" id="SSF52540">
    <property type="entry name" value="P-loop containing nucleoside triphosphate hydrolases"/>
    <property type="match status" value="2"/>
</dbReference>
<gene>
    <name evidence="4" type="ORF">SAMN05660836_00138</name>
</gene>
<keyword evidence="2" id="KW-0067">ATP-binding</keyword>
<dbReference type="AlphaFoldDB" id="A0A1I4QPP4"/>
<dbReference type="RefSeq" id="WP_093392668.1">
    <property type="nucleotide sequence ID" value="NZ_FOUU01000001.1"/>
</dbReference>
<dbReference type="InterPro" id="IPR003593">
    <property type="entry name" value="AAA+_ATPase"/>
</dbReference>
<dbReference type="HAMAP" id="MF_01488">
    <property type="entry name" value="RecD2"/>
    <property type="match status" value="1"/>
</dbReference>
<dbReference type="InterPro" id="IPR006345">
    <property type="entry name" value="RecD2"/>
</dbReference>
<dbReference type="InterPro" id="IPR027417">
    <property type="entry name" value="P-loop_NTPase"/>
</dbReference>